<dbReference type="EMBL" id="JAAALK010000080">
    <property type="protein sequence ID" value="KAG8094824.1"/>
    <property type="molecule type" value="Genomic_DNA"/>
</dbReference>
<feature type="region of interest" description="Disordered" evidence="1">
    <location>
        <begin position="47"/>
        <end position="86"/>
    </location>
</feature>
<proteinExistence type="predicted"/>
<gene>
    <name evidence="2" type="ORF">GUJ93_ZPchr0012g19671</name>
</gene>
<keyword evidence="3" id="KW-1185">Reference proteome</keyword>
<accession>A0A8J5WTD9</accession>
<evidence type="ECO:0000256" key="1">
    <source>
        <dbReference type="SAM" id="MobiDB-lite"/>
    </source>
</evidence>
<comment type="caution">
    <text evidence="2">The sequence shown here is derived from an EMBL/GenBank/DDBJ whole genome shotgun (WGS) entry which is preliminary data.</text>
</comment>
<organism evidence="2 3">
    <name type="scientific">Zizania palustris</name>
    <name type="common">Northern wild rice</name>
    <dbReference type="NCBI Taxonomy" id="103762"/>
    <lineage>
        <taxon>Eukaryota</taxon>
        <taxon>Viridiplantae</taxon>
        <taxon>Streptophyta</taxon>
        <taxon>Embryophyta</taxon>
        <taxon>Tracheophyta</taxon>
        <taxon>Spermatophyta</taxon>
        <taxon>Magnoliopsida</taxon>
        <taxon>Liliopsida</taxon>
        <taxon>Poales</taxon>
        <taxon>Poaceae</taxon>
        <taxon>BOP clade</taxon>
        <taxon>Oryzoideae</taxon>
        <taxon>Oryzeae</taxon>
        <taxon>Zizaniinae</taxon>
        <taxon>Zizania</taxon>
    </lineage>
</organism>
<feature type="region of interest" description="Disordered" evidence="1">
    <location>
        <begin position="1"/>
        <end position="28"/>
    </location>
</feature>
<reference evidence="2" key="1">
    <citation type="journal article" date="2021" name="bioRxiv">
        <title>Whole Genome Assembly and Annotation of Northern Wild Rice, Zizania palustris L., Supports a Whole Genome Duplication in the Zizania Genus.</title>
        <authorList>
            <person name="Haas M."/>
            <person name="Kono T."/>
            <person name="Macchietto M."/>
            <person name="Millas R."/>
            <person name="McGilp L."/>
            <person name="Shao M."/>
            <person name="Duquette J."/>
            <person name="Hirsch C.N."/>
            <person name="Kimball J."/>
        </authorList>
    </citation>
    <scope>NUCLEOTIDE SEQUENCE</scope>
    <source>
        <tissue evidence="2">Fresh leaf tissue</tissue>
    </source>
</reference>
<feature type="compositionally biased region" description="Polar residues" evidence="1">
    <location>
        <begin position="15"/>
        <end position="28"/>
    </location>
</feature>
<sequence>MRSVRTRRVAMAEGRSTSNSAGSAQKQRQWIYSGEEWGLLRMHLSLEGRKGNRGSINRELQSGERDKQSKPQNRAEQGGKADPHAWRVVPTAVAGLDAAAARIHRWGTDPAAGTQIQAAGNGSNGGSDRRRRRGQRTATREKKVQS</sequence>
<reference evidence="2" key="2">
    <citation type="submission" date="2021-02" db="EMBL/GenBank/DDBJ databases">
        <authorList>
            <person name="Kimball J.A."/>
            <person name="Haas M.W."/>
            <person name="Macchietto M."/>
            <person name="Kono T."/>
            <person name="Duquette J."/>
            <person name="Shao M."/>
        </authorList>
    </citation>
    <scope>NUCLEOTIDE SEQUENCE</scope>
    <source>
        <tissue evidence="2">Fresh leaf tissue</tissue>
    </source>
</reference>
<name>A0A8J5WTD9_ZIZPA</name>
<evidence type="ECO:0000313" key="2">
    <source>
        <dbReference type="EMBL" id="KAG8094824.1"/>
    </source>
</evidence>
<feature type="region of interest" description="Disordered" evidence="1">
    <location>
        <begin position="108"/>
        <end position="146"/>
    </location>
</feature>
<evidence type="ECO:0000313" key="3">
    <source>
        <dbReference type="Proteomes" id="UP000729402"/>
    </source>
</evidence>
<protein>
    <submittedName>
        <fullName evidence="2">Uncharacterized protein</fullName>
    </submittedName>
</protein>
<dbReference type="AlphaFoldDB" id="A0A8J5WTD9"/>
<dbReference type="Proteomes" id="UP000729402">
    <property type="component" value="Unassembled WGS sequence"/>
</dbReference>